<protein>
    <submittedName>
        <fullName evidence="1">Uncharacterized protein</fullName>
    </submittedName>
</protein>
<evidence type="ECO:0000313" key="2">
    <source>
        <dbReference type="Proteomes" id="UP001217476"/>
    </source>
</evidence>
<name>A0AAJ5VWH6_9HYPH</name>
<proteinExistence type="predicted"/>
<reference evidence="1" key="1">
    <citation type="submission" date="2023-03" db="EMBL/GenBank/DDBJ databases">
        <title>Andean soil-derived lignocellulolytic bacterial consortium as a source of novel taxa and putative plastic-active enzymes.</title>
        <authorList>
            <person name="Diaz-Garcia L."/>
            <person name="Chuvochina M."/>
            <person name="Feuerriegel G."/>
            <person name="Bunk B."/>
            <person name="Sproer C."/>
            <person name="Streit W.R."/>
            <person name="Rodriguez L.M."/>
            <person name="Overmann J."/>
            <person name="Jimenez D.J."/>
        </authorList>
    </citation>
    <scope>NUCLEOTIDE SEQUENCE</scope>
    <source>
        <strain evidence="1">MAG 4196</strain>
    </source>
</reference>
<gene>
    <name evidence="1" type="ORF">P0Y65_08085</name>
</gene>
<accession>A0AAJ5VWH6</accession>
<dbReference type="Proteomes" id="UP001217476">
    <property type="component" value="Chromosome"/>
</dbReference>
<evidence type="ECO:0000313" key="1">
    <source>
        <dbReference type="EMBL" id="WEK06193.1"/>
    </source>
</evidence>
<sequence>MPAKLARHLGLDDGPKWIYCDELNVFAWPGPDLRPAEHLSSRPLATDTCVIGALPVDWFETVKSEIAAARHDDRIRVTKRTR</sequence>
<dbReference type="AlphaFoldDB" id="A0AAJ5VWH6"/>
<organism evidence="1 2">
    <name type="scientific">Candidatus Devosia phytovorans</name>
    <dbReference type="NCBI Taxonomy" id="3121372"/>
    <lineage>
        <taxon>Bacteria</taxon>
        <taxon>Pseudomonadati</taxon>
        <taxon>Pseudomonadota</taxon>
        <taxon>Alphaproteobacteria</taxon>
        <taxon>Hyphomicrobiales</taxon>
        <taxon>Devosiaceae</taxon>
        <taxon>Devosia</taxon>
    </lineage>
</organism>
<dbReference type="EMBL" id="CP119312">
    <property type="protein sequence ID" value="WEK06193.1"/>
    <property type="molecule type" value="Genomic_DNA"/>
</dbReference>